<sequence>MVSRRTKITLIVVFALVATLAAVAVAGHVLISRQDHELIKRELASRVQASTGFDLQINGSFALPYSLLPTVVLEDIVLNNPGFKGEKNLLEAKEMRIKFAVLPLLRGEILVHESSMSSVDLNLEVSEDGRSNWISGESGGSIGLPAQFAVHEVDLDDIRLSYMNLQTGVAFDGRIDELSLQAPIFSDQIRVESLVELAGTPIVISGTLGSTENILSGSAFPIDLDIDIHDIDIELNGQVDKIENGDINGFLLRLAAEGDDLREMEKLFGATVPETKRFSVVTDLSILDGVLSASNIFADISWLDSELELAGDIADIRDLVGIDIAARVSGKDLSDIRSLIEFASLPSTDSYNLSGTAKGDWPSIAISEAQVSLRRNEITLDASGGLSNIANLDGLDVLLGVRGQNLSDLSPFVGLELPPTRTYHFSGRLDGTWPAISVSTASAKLTRENLAMDLVGSVDNLSVLTGINIDVVARGMDLSSVAELSRFEPPATDHFAFAGKVTGSSSGLSIKGLEAAVEHGEHRLTLSGDVDELPEYRGMELEMTAAGTNPSELSAMLGVDLPPMQSYRLSASLAGDAGMLNARNVVIEGSLPGIQLDFRGDIGSVRDLHEMNFATLVTIDSLSSLGKYFGAGLPGSESIELRGRLIGSAPDLKLDEFTLRSGESLVMGSAGIRTGERLSIIGSVSSGVLNLRPYLVVALEEAETRAGTRQDRMFSDVPFDFSYLDLFDAQVRLDNLELLSSPGNVLVEAATIRLQEGSLTIDPMELRRSNTTISGNFVLDRQAQPRFDADLSFEKVDLGTFLQDVRSRDIYEGTFDLALDLRSRGNSVSEVMANLDGEIDAFVSEARIPDTNMALRSIDLIFGMLPWIKRRDELVVNCAISQLDIDDGIVDVKLLYLDSAQMRMVGGGSIDLRAENLNLRLAPRARRSRILAHNIDLLVKGALVEPKISSAGAAKAIATDYGKYVLLGPYGLLVPTGRSKKHPCIGSLQAYRQQQAEED</sequence>
<feature type="domain" description="AsmA" evidence="1">
    <location>
        <begin position="750"/>
        <end position="891"/>
    </location>
</feature>
<accession>A0A7D9H3B6</accession>
<dbReference type="InterPro" id="IPR052894">
    <property type="entry name" value="AsmA-related"/>
</dbReference>
<dbReference type="PANTHER" id="PTHR30441:SF4">
    <property type="entry name" value="PROTEIN ASMA"/>
    <property type="match status" value="1"/>
</dbReference>
<feature type="domain" description="AsmA" evidence="1">
    <location>
        <begin position="4"/>
        <end position="133"/>
    </location>
</feature>
<reference evidence="2" key="1">
    <citation type="submission" date="2019-07" db="EMBL/GenBank/DDBJ databases">
        <authorList>
            <person name="Weber M."/>
            <person name="Kostadinov I."/>
            <person name="Kostadinov D I."/>
        </authorList>
    </citation>
    <scope>NUCLEOTIDE SEQUENCE</scope>
    <source>
        <strain evidence="2">Gfbio:sag-sample-m06:053724c1-46a9-4a36-b237-ea2bf867836b</strain>
    </source>
</reference>
<dbReference type="InterPro" id="IPR007844">
    <property type="entry name" value="AsmA"/>
</dbReference>
<dbReference type="Pfam" id="PF05170">
    <property type="entry name" value="AsmA"/>
    <property type="match status" value="2"/>
</dbReference>
<gene>
    <name evidence="2" type="ORF">JTBM06_V1_10064</name>
</gene>
<organism evidence="2">
    <name type="scientific">uncultured Woeseiaceae bacterium</name>
    <dbReference type="NCBI Taxonomy" id="1983305"/>
    <lineage>
        <taxon>Bacteria</taxon>
        <taxon>Pseudomonadati</taxon>
        <taxon>Pseudomonadota</taxon>
        <taxon>Gammaproteobacteria</taxon>
        <taxon>Woeseiales</taxon>
        <taxon>Woeseiaceae</taxon>
        <taxon>environmental samples</taxon>
    </lineage>
</organism>
<proteinExistence type="predicted"/>
<dbReference type="GO" id="GO:0005886">
    <property type="term" value="C:plasma membrane"/>
    <property type="evidence" value="ECO:0007669"/>
    <property type="project" value="TreeGrafter"/>
</dbReference>
<evidence type="ECO:0000313" key="2">
    <source>
        <dbReference type="EMBL" id="VUX55345.1"/>
    </source>
</evidence>
<dbReference type="AlphaFoldDB" id="A0A7D9H3B6"/>
<dbReference type="GO" id="GO:0090313">
    <property type="term" value="P:regulation of protein targeting to membrane"/>
    <property type="evidence" value="ECO:0007669"/>
    <property type="project" value="TreeGrafter"/>
</dbReference>
<name>A0A7D9H3B6_9GAMM</name>
<dbReference type="PANTHER" id="PTHR30441">
    <property type="entry name" value="DUF748 DOMAIN-CONTAINING PROTEIN"/>
    <property type="match status" value="1"/>
</dbReference>
<protein>
    <recommendedName>
        <fullName evidence="1">AsmA domain-containing protein</fullName>
    </recommendedName>
</protein>
<dbReference type="EMBL" id="LR633967">
    <property type="protein sequence ID" value="VUX55345.1"/>
    <property type="molecule type" value="Genomic_DNA"/>
</dbReference>
<evidence type="ECO:0000259" key="1">
    <source>
        <dbReference type="Pfam" id="PF05170"/>
    </source>
</evidence>